<evidence type="ECO:0000313" key="2">
    <source>
        <dbReference type="EMBL" id="MBS1258186.1"/>
    </source>
</evidence>
<reference evidence="2" key="1">
    <citation type="journal article" date="2021" name="ISME J.">
        <title>Fine-scale metabolic discontinuity in a stratified prokaryote microbiome of a Red Sea deep halocline.</title>
        <authorList>
            <person name="Michoud G."/>
            <person name="Ngugi D.K."/>
            <person name="Barozzi A."/>
            <person name="Merlino G."/>
            <person name="Calleja M.L."/>
            <person name="Delgado-Huertas A."/>
            <person name="Moran X.A.G."/>
            <person name="Daffonchio D."/>
        </authorList>
    </citation>
    <scope>NUCLEOTIDE SEQUENCE</scope>
    <source>
        <strain evidence="2">SuakinDeep_MAG55_1</strain>
    </source>
</reference>
<keyword evidence="1" id="KW-1277">Toxin-antitoxin system</keyword>
<comment type="caution">
    <text evidence="2">The sequence shown here is derived from an EMBL/GenBank/DDBJ whole genome shotgun (WGS) entry which is preliminary data.</text>
</comment>
<evidence type="ECO:0008006" key="4">
    <source>
        <dbReference type="Google" id="ProtNLM"/>
    </source>
</evidence>
<dbReference type="InterPro" id="IPR007712">
    <property type="entry name" value="RelE/ParE_toxin"/>
</dbReference>
<gene>
    <name evidence="2" type="ORF">MAG551_01239</name>
</gene>
<protein>
    <recommendedName>
        <fullName evidence="4">Cytotoxic translational repressor of toxin-antitoxin stability system</fullName>
    </recommendedName>
</protein>
<dbReference type="AlphaFoldDB" id="A0A941W3F0"/>
<dbReference type="SUPFAM" id="SSF143011">
    <property type="entry name" value="RelE-like"/>
    <property type="match status" value="1"/>
</dbReference>
<name>A0A941W3F0_9BACT</name>
<dbReference type="Gene3D" id="3.30.2310.20">
    <property type="entry name" value="RelE-like"/>
    <property type="match status" value="1"/>
</dbReference>
<organism evidence="2 3">
    <name type="scientific">Candidatus Scalindua arabica</name>
    <dbReference type="NCBI Taxonomy" id="1127984"/>
    <lineage>
        <taxon>Bacteria</taxon>
        <taxon>Pseudomonadati</taxon>
        <taxon>Planctomycetota</taxon>
        <taxon>Candidatus Brocadiia</taxon>
        <taxon>Candidatus Brocadiales</taxon>
        <taxon>Candidatus Scalinduaceae</taxon>
        <taxon>Candidatus Scalindua</taxon>
    </lineage>
</organism>
<evidence type="ECO:0000256" key="1">
    <source>
        <dbReference type="ARBA" id="ARBA00022649"/>
    </source>
</evidence>
<dbReference type="EMBL" id="JAANXD010000051">
    <property type="protein sequence ID" value="MBS1258186.1"/>
    <property type="molecule type" value="Genomic_DNA"/>
</dbReference>
<evidence type="ECO:0000313" key="3">
    <source>
        <dbReference type="Proteomes" id="UP000722750"/>
    </source>
</evidence>
<dbReference type="Pfam" id="PF05016">
    <property type="entry name" value="ParE_toxin"/>
    <property type="match status" value="1"/>
</dbReference>
<accession>A0A941W3F0</accession>
<dbReference type="Proteomes" id="UP000722750">
    <property type="component" value="Unassembled WGS sequence"/>
</dbReference>
<sequence>MENDLHGDVKKLTKHTPEYRLRVGDWRILFEIEINKIVIYKIKHRKDAYR</sequence>
<proteinExistence type="predicted"/>
<dbReference type="InterPro" id="IPR035093">
    <property type="entry name" value="RelE/ParE_toxin_dom_sf"/>
</dbReference>